<dbReference type="eggNOG" id="ENOG502TED9">
    <property type="taxonomic scope" value="Eukaryota"/>
</dbReference>
<dbReference type="AlphaFoldDB" id="G0RYG7"/>
<dbReference type="KEGG" id="cthr:CTHT_0006630"/>
<accession>G0RYG7</accession>
<evidence type="ECO:0000313" key="3">
    <source>
        <dbReference type="Proteomes" id="UP000008066"/>
    </source>
</evidence>
<dbReference type="GeneID" id="18254701"/>
<organism evidence="3">
    <name type="scientific">Chaetomium thermophilum (strain DSM 1495 / CBS 144.50 / IMI 039719)</name>
    <name type="common">Thermochaetoides thermophila</name>
    <dbReference type="NCBI Taxonomy" id="759272"/>
    <lineage>
        <taxon>Eukaryota</taxon>
        <taxon>Fungi</taxon>
        <taxon>Dikarya</taxon>
        <taxon>Ascomycota</taxon>
        <taxon>Pezizomycotina</taxon>
        <taxon>Sordariomycetes</taxon>
        <taxon>Sordariomycetidae</taxon>
        <taxon>Sordariales</taxon>
        <taxon>Chaetomiaceae</taxon>
        <taxon>Thermochaetoides</taxon>
    </lineage>
</organism>
<dbReference type="OrthoDB" id="4590841at2759"/>
<feature type="compositionally biased region" description="Acidic residues" evidence="1">
    <location>
        <begin position="98"/>
        <end position="109"/>
    </location>
</feature>
<feature type="region of interest" description="Disordered" evidence="1">
    <location>
        <begin position="1"/>
        <end position="141"/>
    </location>
</feature>
<dbReference type="HOGENOM" id="CLU_087072_0_0_1"/>
<reference evidence="2 3" key="1">
    <citation type="journal article" date="2011" name="Cell">
        <title>Insight into structure and assembly of the nuclear pore complex by utilizing the genome of a eukaryotic thermophile.</title>
        <authorList>
            <person name="Amlacher S."/>
            <person name="Sarges P."/>
            <person name="Flemming D."/>
            <person name="van Noort V."/>
            <person name="Kunze R."/>
            <person name="Devos D.P."/>
            <person name="Arumugam M."/>
            <person name="Bork P."/>
            <person name="Hurt E."/>
        </authorList>
    </citation>
    <scope>NUCLEOTIDE SEQUENCE [LARGE SCALE GENOMIC DNA]</scope>
    <source>
        <strain evidence="3">DSM 1495 / CBS 144.50 / IMI 039719</strain>
    </source>
</reference>
<protein>
    <submittedName>
        <fullName evidence="2">Uncharacterized protein</fullName>
    </submittedName>
</protein>
<dbReference type="RefSeq" id="XP_006691195.1">
    <property type="nucleotide sequence ID" value="XM_006691132.1"/>
</dbReference>
<evidence type="ECO:0000256" key="1">
    <source>
        <dbReference type="SAM" id="MobiDB-lite"/>
    </source>
</evidence>
<dbReference type="Proteomes" id="UP000008066">
    <property type="component" value="Unassembled WGS sequence"/>
</dbReference>
<evidence type="ECO:0000313" key="2">
    <source>
        <dbReference type="EMBL" id="EGS23953.1"/>
    </source>
</evidence>
<gene>
    <name evidence="2" type="ORF">CTHT_0006630</name>
</gene>
<sequence>MTTKNPDELTLDSDNETNNASHGQDESAAVAAAMGFSSFGNPHYIDREEATPPCKKRRFNPGEAAGAQIAEEKQGPVTDQGAQARGLEEGGGRIGYADSDDDDDDNDDDGGAKLEGTTASKIGENQQRQQVWQPQRHQQQWQPYPYQQGQYQYHPQQYGQQLWQQQQHGQGYQQQRLQHRRGQHNPNWYIDYYDPSSNANPWERLEKRKGLEPVGSWLR</sequence>
<feature type="compositionally biased region" description="Low complexity" evidence="1">
    <location>
        <begin position="126"/>
        <end position="141"/>
    </location>
</feature>
<proteinExistence type="predicted"/>
<keyword evidence="3" id="KW-1185">Reference proteome</keyword>
<name>G0RYG7_CHATD</name>
<dbReference type="EMBL" id="GL988032">
    <property type="protein sequence ID" value="EGS23953.1"/>
    <property type="molecule type" value="Genomic_DNA"/>
</dbReference>